<dbReference type="RefSeq" id="WP_090940546.1">
    <property type="nucleotide sequence ID" value="NZ_FNDJ01000017.1"/>
</dbReference>
<dbReference type="Pfam" id="PF22234">
    <property type="entry name" value="Rv2466c-like"/>
    <property type="match status" value="1"/>
</dbReference>
<dbReference type="InterPro" id="IPR053977">
    <property type="entry name" value="Rv2466c-like"/>
</dbReference>
<accession>A0A1G9D5J2</accession>
<name>A0A1G9D5J2_9ACTN</name>
<dbReference type="AlphaFoldDB" id="A0A1G9D5J2"/>
<dbReference type="Gene3D" id="3.40.30.10">
    <property type="entry name" value="Glutaredoxin"/>
    <property type="match status" value="1"/>
</dbReference>
<proteinExistence type="predicted"/>
<dbReference type="InterPro" id="IPR036249">
    <property type="entry name" value="Thioredoxin-like_sf"/>
</dbReference>
<reference evidence="1 2" key="1">
    <citation type="submission" date="2016-10" db="EMBL/GenBank/DDBJ databases">
        <authorList>
            <person name="de Groot N.N."/>
        </authorList>
    </citation>
    <scope>NUCLEOTIDE SEQUENCE [LARGE SCALE GENOMIC DNA]</scope>
    <source>
        <strain evidence="1 2">CGMCC 4.6533</strain>
    </source>
</reference>
<evidence type="ECO:0008006" key="3">
    <source>
        <dbReference type="Google" id="ProtNLM"/>
    </source>
</evidence>
<protein>
    <recommendedName>
        <fullName evidence="3">DSBA-like thioredoxin domain-containing protein</fullName>
    </recommendedName>
</protein>
<gene>
    <name evidence="1" type="ORF">SAMN05421869_11721</name>
</gene>
<evidence type="ECO:0000313" key="2">
    <source>
        <dbReference type="Proteomes" id="UP000199202"/>
    </source>
</evidence>
<organism evidence="1 2">
    <name type="scientific">Nonomuraea jiangxiensis</name>
    <dbReference type="NCBI Taxonomy" id="633440"/>
    <lineage>
        <taxon>Bacteria</taxon>
        <taxon>Bacillati</taxon>
        <taxon>Actinomycetota</taxon>
        <taxon>Actinomycetes</taxon>
        <taxon>Streptosporangiales</taxon>
        <taxon>Streptosporangiaceae</taxon>
        <taxon>Nonomuraea</taxon>
    </lineage>
</organism>
<dbReference type="EMBL" id="FNDJ01000017">
    <property type="protein sequence ID" value="SDK59210.1"/>
    <property type="molecule type" value="Genomic_DNA"/>
</dbReference>
<keyword evidence="2" id="KW-1185">Reference proteome</keyword>
<evidence type="ECO:0000313" key="1">
    <source>
        <dbReference type="EMBL" id="SDK59210.1"/>
    </source>
</evidence>
<dbReference type="SUPFAM" id="SSF52833">
    <property type="entry name" value="Thioredoxin-like"/>
    <property type="match status" value="1"/>
</dbReference>
<dbReference type="OrthoDB" id="4125991at2"/>
<dbReference type="STRING" id="633440.SAMN05421869_11721"/>
<sequence length="197" mass="21370">MTGRRWTVDFWLDPCCPLTRLTARWLAVVAREVPLDVRWRVMSLSVLNEHRDVDPEGDDSGYLWIPARIAAAVQAEHGHAALGAFHEALWTDPDGTHREWIGDLAEALRRCGLPPGLAAAGHTTGYDAALRASHQDGVGRIDAEIGTPVLAVTTPDGEQHALFGPVITAVPPPAQALRLWQGTLLLAGVPGFREIKC</sequence>
<dbReference type="Proteomes" id="UP000199202">
    <property type="component" value="Unassembled WGS sequence"/>
</dbReference>